<protein>
    <submittedName>
        <fullName evidence="1">Uncharacterized protein</fullName>
    </submittedName>
</protein>
<proteinExistence type="predicted"/>
<comment type="caution">
    <text evidence="1">The sequence shown here is derived from an EMBL/GenBank/DDBJ whole genome shotgun (WGS) entry which is preliminary data.</text>
</comment>
<evidence type="ECO:0000313" key="1">
    <source>
        <dbReference type="EMBL" id="CAK5038682.1"/>
    </source>
</evidence>
<name>A0ACB0YAQ2_MELEN</name>
<organism evidence="1 2">
    <name type="scientific">Meloidogyne enterolobii</name>
    <name type="common">Root-knot nematode worm</name>
    <name type="synonym">Meloidogyne mayaguensis</name>
    <dbReference type="NCBI Taxonomy" id="390850"/>
    <lineage>
        <taxon>Eukaryota</taxon>
        <taxon>Metazoa</taxon>
        <taxon>Ecdysozoa</taxon>
        <taxon>Nematoda</taxon>
        <taxon>Chromadorea</taxon>
        <taxon>Rhabditida</taxon>
        <taxon>Tylenchina</taxon>
        <taxon>Tylenchomorpha</taxon>
        <taxon>Tylenchoidea</taxon>
        <taxon>Meloidogynidae</taxon>
        <taxon>Meloidogyninae</taxon>
        <taxon>Meloidogyne</taxon>
    </lineage>
</organism>
<reference evidence="1" key="1">
    <citation type="submission" date="2023-11" db="EMBL/GenBank/DDBJ databases">
        <authorList>
            <person name="Poullet M."/>
        </authorList>
    </citation>
    <scope>NUCLEOTIDE SEQUENCE</scope>
    <source>
        <strain evidence="1">E1834</strain>
    </source>
</reference>
<gene>
    <name evidence="1" type="ORF">MENTE1834_LOCUS9697</name>
</gene>
<keyword evidence="2" id="KW-1185">Reference proteome</keyword>
<accession>A0ACB0YAQ2</accession>
<dbReference type="EMBL" id="CAVMJV010000009">
    <property type="protein sequence ID" value="CAK5038682.1"/>
    <property type="molecule type" value="Genomic_DNA"/>
</dbReference>
<dbReference type="Proteomes" id="UP001497535">
    <property type="component" value="Unassembled WGS sequence"/>
</dbReference>
<sequence>MNGTEEDSFGFPEFLEKENCLPASNSSTTSSVFGNFERQQNELNVNWKEVLLEKAKIAKIRCRLQSDEYKAKAGKTSDRVKELELELIHAQIKKLEGEVNAIAKSSKEGNTKINGFSEILDSSESEDSCSQFVDEPLKLVPSNTCSTFDDTDTSLNERFELPLEMVYMFHKFTERGVEFFFTDGKEKLVVTELRGCNDPFCLLYEYLNKSICGDEYSDKSKSKKFRWTCRLPRYNLVDKIVNMIEAFFFH</sequence>
<evidence type="ECO:0000313" key="2">
    <source>
        <dbReference type="Proteomes" id="UP001497535"/>
    </source>
</evidence>